<dbReference type="InterPro" id="IPR036188">
    <property type="entry name" value="FAD/NAD-bd_sf"/>
</dbReference>
<accession>A0A964USS3</accession>
<dbReference type="PANTHER" id="PTHR13847">
    <property type="entry name" value="SARCOSINE DEHYDROGENASE-RELATED"/>
    <property type="match status" value="1"/>
</dbReference>
<evidence type="ECO:0000256" key="1">
    <source>
        <dbReference type="ARBA" id="ARBA00023002"/>
    </source>
</evidence>
<dbReference type="OrthoDB" id="9806257at2"/>
<dbReference type="AlphaFoldDB" id="A0A964USS3"/>
<feature type="domain" description="FAD dependent oxidoreductase" evidence="2">
    <location>
        <begin position="7"/>
        <end position="375"/>
    </location>
</feature>
<dbReference type="Proteomes" id="UP000598297">
    <property type="component" value="Unassembled WGS sequence"/>
</dbReference>
<gene>
    <name evidence="3" type="ORF">GUY60_20750</name>
</gene>
<comment type="caution">
    <text evidence="3">The sequence shown here is derived from an EMBL/GenBank/DDBJ whole genome shotgun (WGS) entry which is preliminary data.</text>
</comment>
<dbReference type="EMBL" id="JAAAHS010000166">
    <property type="protein sequence ID" value="NBE53806.1"/>
    <property type="molecule type" value="Genomic_DNA"/>
</dbReference>
<reference evidence="3" key="1">
    <citation type="submission" date="2020-01" db="EMBL/GenBank/DDBJ databases">
        <title>Whole-genome analyses of novel actinobacteria.</title>
        <authorList>
            <person name="Sahin N."/>
        </authorList>
    </citation>
    <scope>NUCLEOTIDE SEQUENCE</scope>
    <source>
        <strain evidence="3">YC537</strain>
    </source>
</reference>
<name>A0A964USS3_9ACTN</name>
<evidence type="ECO:0000313" key="4">
    <source>
        <dbReference type="Proteomes" id="UP000598297"/>
    </source>
</evidence>
<dbReference type="GO" id="GO:0016491">
    <property type="term" value="F:oxidoreductase activity"/>
    <property type="evidence" value="ECO:0007669"/>
    <property type="project" value="UniProtKB-KW"/>
</dbReference>
<protein>
    <submittedName>
        <fullName evidence="3">FAD-dependent oxidoreductase</fullName>
    </submittedName>
</protein>
<dbReference type="Pfam" id="PF01266">
    <property type="entry name" value="DAO"/>
    <property type="match status" value="1"/>
</dbReference>
<dbReference type="RefSeq" id="WP_161700037.1">
    <property type="nucleotide sequence ID" value="NZ_JAAAHS010000166.1"/>
</dbReference>
<evidence type="ECO:0000259" key="2">
    <source>
        <dbReference type="Pfam" id="PF01266"/>
    </source>
</evidence>
<proteinExistence type="predicted"/>
<dbReference type="InterPro" id="IPR006076">
    <property type="entry name" value="FAD-dep_OxRdtase"/>
</dbReference>
<dbReference type="Gene3D" id="3.50.50.60">
    <property type="entry name" value="FAD/NAD(P)-binding domain"/>
    <property type="match status" value="1"/>
</dbReference>
<dbReference type="PANTHER" id="PTHR13847:SF289">
    <property type="entry name" value="GLYCINE OXIDASE"/>
    <property type="match status" value="1"/>
</dbReference>
<dbReference type="GO" id="GO:0005737">
    <property type="term" value="C:cytoplasm"/>
    <property type="evidence" value="ECO:0007669"/>
    <property type="project" value="TreeGrafter"/>
</dbReference>
<keyword evidence="1" id="KW-0560">Oxidoreductase</keyword>
<keyword evidence="4" id="KW-1185">Reference proteome</keyword>
<evidence type="ECO:0000313" key="3">
    <source>
        <dbReference type="EMBL" id="NBE53806.1"/>
    </source>
</evidence>
<dbReference type="Gene3D" id="3.30.9.10">
    <property type="entry name" value="D-Amino Acid Oxidase, subunit A, domain 2"/>
    <property type="match status" value="1"/>
</dbReference>
<feature type="non-terminal residue" evidence="3">
    <location>
        <position position="468"/>
    </location>
</feature>
<dbReference type="SUPFAM" id="SSF51905">
    <property type="entry name" value="FAD/NAD(P)-binding domain"/>
    <property type="match status" value="1"/>
</dbReference>
<organism evidence="3 4">
    <name type="scientific">Streptomyces boluensis</name>
    <dbReference type="NCBI Taxonomy" id="1775135"/>
    <lineage>
        <taxon>Bacteria</taxon>
        <taxon>Bacillati</taxon>
        <taxon>Actinomycetota</taxon>
        <taxon>Actinomycetes</taxon>
        <taxon>Kitasatosporales</taxon>
        <taxon>Streptomycetaceae</taxon>
        <taxon>Streptomyces</taxon>
    </lineage>
</organism>
<sequence length="468" mass="49368">MGPKRVDFMVVGDGVLGRSIAYALASAEPTARVALSGRRGEQSEQGAASGAAGAMLSTVGEVTAATSRTVHGRLRLSMAVQAADRWPRWRDEIRAYAGAGAPVDDGYGTGTFILLNAVSARLDEQAFHAIEAAARRHALPVEHTDPADIPGYRPLDNDRALRALHLPAEAFLDARRWLATLDAALHALPNLARTPAGLLRAAGDDYTLHTGADRYTAPTVIVAAGAWTTPLLARLDPDLTVLPVVCAEGSAVSVDGPTPLRSVLRTPNRAYACGLHAVPQADGAWYVGATAQPAISPGERPTLGGVRFLLDAALGQLHHGLTGSALRQLHHGNRPIGLDGHPLLGQTARPGLWVATGTHRDGLHASPLIAQELSEALLHGTPSHILAAWRPDRALINDWTAAEAGREAASHHHALTAESRMRPPLTGSWPDALATAYRHQLDEAYAAMPDGYVPPPELAPLAYEHGPA</sequence>